<dbReference type="Gene3D" id="2.170.130.10">
    <property type="entry name" value="TonB-dependent receptor, plug domain"/>
    <property type="match status" value="1"/>
</dbReference>
<comment type="similarity">
    <text evidence="8 9">Belongs to the TonB-dependent receptor family.</text>
</comment>
<protein>
    <submittedName>
        <fullName evidence="14">TonB-dependent receptor</fullName>
    </submittedName>
</protein>
<dbReference type="SUPFAM" id="SSF56935">
    <property type="entry name" value="Porins"/>
    <property type="match status" value="1"/>
</dbReference>
<organism evidence="14 15">
    <name type="scientific">Dyella lipolytica</name>
    <dbReference type="NCBI Taxonomy" id="1867835"/>
    <lineage>
        <taxon>Bacteria</taxon>
        <taxon>Pseudomonadati</taxon>
        <taxon>Pseudomonadota</taxon>
        <taxon>Gammaproteobacteria</taxon>
        <taxon>Lysobacterales</taxon>
        <taxon>Rhodanobacteraceae</taxon>
        <taxon>Dyella</taxon>
    </lineage>
</organism>
<evidence type="ECO:0000313" key="15">
    <source>
        <dbReference type="Proteomes" id="UP001620405"/>
    </source>
</evidence>
<feature type="chain" id="PRO_5046284039" evidence="11">
    <location>
        <begin position="40"/>
        <end position="801"/>
    </location>
</feature>
<proteinExistence type="inferred from homology"/>
<keyword evidence="7 8" id="KW-0998">Cell outer membrane</keyword>
<sequence>MTKISISNERNRCFPLQRMLTVAICLGMFSGAVTSSAYAAGQDNTQDGSSASTNAGAPSQTKPSSKDKAIELSGVSVTAAVQNTVPPIATFTQSVIDEDTLRNLSPAPTVTVQTLLNQQPSIFAYANGPNGVETNIYLRAFNSSQFSETFDGVALNDLFNGGVTNQAENRNNVLLIPGNLQTIDIYRGINNPAVNSYNSLGGTVNFVPRQPDDTMNGTVGTSYGSFHSYDFHATFNTGDWNGIKQVFSIDHNSSRGWIDNTGDHNNNFYWGLTYAFDENNTLSNYFLYNVNKGFSPFNIPVPLMQQFGRNYQWPLDWTNSPIKDTNWMDIIDWKSKFTDDIQFQNKLFFGRNEYLRTSFSNPLYQQSATQPYNLEDDPSSYAFWLNNPNGPTYDPAAEFGSVENGTAYHFYGYTTTGIGDSPSLTFNLPQNEIIVGGNVTYGELHSREYWYGTSPMPLVDGYNDTWDEHDRRTLYSVFAQDTISLFDGTLHLTPGVKYIYANTADRDTVGIYYPIAGEVSDTEHFLSPTFGVNYEVLSGLNVYASYGKNFKLPDISAYYGAFQTDANGNNTIVPPKVKPEYVKDFEVGARYRIGGFSIMLNGYRENFTNTFLSVTDPTSLLSTVENGGSSRYQGAELQLQNDFGQTAVGDLSTYFNYAHNQAKFTSTFNSDFAGQVTSGQPLAGVPQNLISAGLVWKLQGWRFNVEGRFVDKQYIDQLFAGTPTASTIKPYAVFNIGVSDTVHFAESGFGQQVRFGLNVDNLFDRQYLNTAYTDTDYFGNNFIRGIIAPPRMITGSVDVSF</sequence>
<keyword evidence="14" id="KW-0675">Receptor</keyword>
<feature type="compositionally biased region" description="Polar residues" evidence="10">
    <location>
        <begin position="43"/>
        <end position="63"/>
    </location>
</feature>
<dbReference type="Gene3D" id="2.40.170.20">
    <property type="entry name" value="TonB-dependent receptor, beta-barrel domain"/>
    <property type="match status" value="1"/>
</dbReference>
<comment type="caution">
    <text evidence="14">The sequence shown here is derived from an EMBL/GenBank/DDBJ whole genome shotgun (WGS) entry which is preliminary data.</text>
</comment>
<dbReference type="Pfam" id="PF00593">
    <property type="entry name" value="TonB_dep_Rec_b-barrel"/>
    <property type="match status" value="1"/>
</dbReference>
<dbReference type="PANTHER" id="PTHR30069:SF50">
    <property type="entry name" value="TONB-DEPENDENT RECEPTOR HI_1217-RELATED"/>
    <property type="match status" value="1"/>
</dbReference>
<keyword evidence="2 8" id="KW-0813">Transport</keyword>
<feature type="region of interest" description="Disordered" evidence="10">
    <location>
        <begin position="43"/>
        <end position="67"/>
    </location>
</feature>
<dbReference type="RefSeq" id="WP_284396338.1">
    <property type="nucleotide sequence ID" value="NZ_BSNQ01000003.1"/>
</dbReference>
<evidence type="ECO:0000256" key="10">
    <source>
        <dbReference type="SAM" id="MobiDB-lite"/>
    </source>
</evidence>
<dbReference type="InterPro" id="IPR000531">
    <property type="entry name" value="Beta-barrel_TonB"/>
</dbReference>
<dbReference type="Proteomes" id="UP001620405">
    <property type="component" value="Unassembled WGS sequence"/>
</dbReference>
<evidence type="ECO:0000256" key="11">
    <source>
        <dbReference type="SAM" id="SignalP"/>
    </source>
</evidence>
<dbReference type="InterPro" id="IPR037066">
    <property type="entry name" value="Plug_dom_sf"/>
</dbReference>
<name>A0ABW8IZB1_9GAMM</name>
<keyword evidence="6 8" id="KW-0472">Membrane</keyword>
<evidence type="ECO:0000313" key="14">
    <source>
        <dbReference type="EMBL" id="MFK2874863.1"/>
    </source>
</evidence>
<keyword evidence="3 8" id="KW-1134">Transmembrane beta strand</keyword>
<dbReference type="InterPro" id="IPR039426">
    <property type="entry name" value="TonB-dep_rcpt-like"/>
</dbReference>
<evidence type="ECO:0000256" key="5">
    <source>
        <dbReference type="ARBA" id="ARBA00023077"/>
    </source>
</evidence>
<evidence type="ECO:0000256" key="8">
    <source>
        <dbReference type="PROSITE-ProRule" id="PRU01360"/>
    </source>
</evidence>
<dbReference type="EMBL" id="JADIKG010000013">
    <property type="protein sequence ID" value="MFK2874863.1"/>
    <property type="molecule type" value="Genomic_DNA"/>
</dbReference>
<evidence type="ECO:0000256" key="3">
    <source>
        <dbReference type="ARBA" id="ARBA00022452"/>
    </source>
</evidence>
<keyword evidence="15" id="KW-1185">Reference proteome</keyword>
<feature type="domain" description="TonB-dependent receptor plug" evidence="13">
    <location>
        <begin position="92"/>
        <end position="202"/>
    </location>
</feature>
<evidence type="ECO:0000256" key="2">
    <source>
        <dbReference type="ARBA" id="ARBA00022448"/>
    </source>
</evidence>
<evidence type="ECO:0000259" key="13">
    <source>
        <dbReference type="Pfam" id="PF07715"/>
    </source>
</evidence>
<evidence type="ECO:0000256" key="6">
    <source>
        <dbReference type="ARBA" id="ARBA00023136"/>
    </source>
</evidence>
<dbReference type="PROSITE" id="PS52016">
    <property type="entry name" value="TONB_DEPENDENT_REC_3"/>
    <property type="match status" value="1"/>
</dbReference>
<dbReference type="Pfam" id="PF07715">
    <property type="entry name" value="Plug"/>
    <property type="match status" value="1"/>
</dbReference>
<gene>
    <name evidence="14" type="ORF">ISP13_15065</name>
</gene>
<keyword evidence="11" id="KW-0732">Signal</keyword>
<dbReference type="InterPro" id="IPR012910">
    <property type="entry name" value="Plug_dom"/>
</dbReference>
<feature type="domain" description="TonB-dependent receptor-like beta-barrel" evidence="12">
    <location>
        <begin position="280"/>
        <end position="762"/>
    </location>
</feature>
<comment type="subcellular location">
    <subcellularLocation>
        <location evidence="1 8">Cell outer membrane</location>
        <topology evidence="1 8">Multi-pass membrane protein</topology>
    </subcellularLocation>
</comment>
<evidence type="ECO:0000259" key="12">
    <source>
        <dbReference type="Pfam" id="PF00593"/>
    </source>
</evidence>
<feature type="signal peptide" evidence="11">
    <location>
        <begin position="1"/>
        <end position="39"/>
    </location>
</feature>
<keyword evidence="5 9" id="KW-0798">TonB box</keyword>
<dbReference type="InterPro" id="IPR036942">
    <property type="entry name" value="Beta-barrel_TonB_sf"/>
</dbReference>
<reference evidence="14 15" key="1">
    <citation type="submission" date="2020-10" db="EMBL/GenBank/DDBJ databases">
        <title>Phylogeny of dyella-like bacteria.</title>
        <authorList>
            <person name="Fu J."/>
        </authorList>
    </citation>
    <scope>NUCLEOTIDE SEQUENCE [LARGE SCALE GENOMIC DNA]</scope>
    <source>
        <strain evidence="14 15">DHOB07</strain>
    </source>
</reference>
<evidence type="ECO:0000256" key="9">
    <source>
        <dbReference type="RuleBase" id="RU003357"/>
    </source>
</evidence>
<accession>A0ABW8IZB1</accession>
<keyword evidence="4 8" id="KW-0812">Transmembrane</keyword>
<evidence type="ECO:0000256" key="1">
    <source>
        <dbReference type="ARBA" id="ARBA00004571"/>
    </source>
</evidence>
<dbReference type="PANTHER" id="PTHR30069">
    <property type="entry name" value="TONB-DEPENDENT OUTER MEMBRANE RECEPTOR"/>
    <property type="match status" value="1"/>
</dbReference>
<evidence type="ECO:0000256" key="7">
    <source>
        <dbReference type="ARBA" id="ARBA00023237"/>
    </source>
</evidence>
<evidence type="ECO:0000256" key="4">
    <source>
        <dbReference type="ARBA" id="ARBA00022692"/>
    </source>
</evidence>